<dbReference type="EMBL" id="CP087880">
    <property type="protein sequence ID" value="UGS41067.1"/>
    <property type="molecule type" value="Genomic_DNA"/>
</dbReference>
<dbReference type="SUPFAM" id="SSF74653">
    <property type="entry name" value="TolA/TonB C-terminal domain"/>
    <property type="match status" value="1"/>
</dbReference>
<evidence type="ECO:0000256" key="7">
    <source>
        <dbReference type="ARBA" id="ARBA00022927"/>
    </source>
</evidence>
<evidence type="ECO:0000256" key="4">
    <source>
        <dbReference type="ARBA" id="ARBA00022475"/>
    </source>
</evidence>
<proteinExistence type="inferred from homology"/>
<dbReference type="PANTHER" id="PTHR33446">
    <property type="entry name" value="PROTEIN TONB-RELATED"/>
    <property type="match status" value="1"/>
</dbReference>
<evidence type="ECO:0000256" key="5">
    <source>
        <dbReference type="ARBA" id="ARBA00022519"/>
    </source>
</evidence>
<feature type="transmembrane region" description="Helical" evidence="11">
    <location>
        <begin position="18"/>
        <end position="37"/>
    </location>
</feature>
<comment type="subcellular location">
    <subcellularLocation>
        <location evidence="1">Cell inner membrane</location>
        <topology evidence="1">Single-pass membrane protein</topology>
        <orientation evidence="1">Periplasmic side</orientation>
    </subcellularLocation>
</comment>
<organism evidence="13 14">
    <name type="scientific">Pseudocitrobacter corydidari</name>
    <dbReference type="NCBI Taxonomy" id="2891570"/>
    <lineage>
        <taxon>Bacteria</taxon>
        <taxon>Pseudomonadati</taxon>
        <taxon>Pseudomonadota</taxon>
        <taxon>Gammaproteobacteria</taxon>
        <taxon>Enterobacterales</taxon>
        <taxon>Enterobacteriaceae</taxon>
        <taxon>Pseudocitrobacter</taxon>
    </lineage>
</organism>
<feature type="compositionally biased region" description="Basic residues" evidence="10">
    <location>
        <begin position="105"/>
        <end position="121"/>
    </location>
</feature>
<feature type="region of interest" description="Disordered" evidence="10">
    <location>
        <begin position="95"/>
        <end position="163"/>
    </location>
</feature>
<feature type="compositionally biased region" description="Low complexity" evidence="10">
    <location>
        <begin position="146"/>
        <end position="163"/>
    </location>
</feature>
<keyword evidence="3" id="KW-0813">Transport</keyword>
<dbReference type="InterPro" id="IPR051045">
    <property type="entry name" value="TonB-dependent_transducer"/>
</dbReference>
<keyword evidence="8 11" id="KW-1133">Transmembrane helix</keyword>
<gene>
    <name evidence="13" type="ORF">G163CM_17680</name>
</gene>
<dbReference type="InterPro" id="IPR037682">
    <property type="entry name" value="TonB_C"/>
</dbReference>
<dbReference type="Gene3D" id="3.30.1150.10">
    <property type="match status" value="1"/>
</dbReference>
<feature type="compositionally biased region" description="Basic and acidic residues" evidence="10">
    <location>
        <begin position="122"/>
        <end position="131"/>
    </location>
</feature>
<evidence type="ECO:0000259" key="12">
    <source>
        <dbReference type="PROSITE" id="PS52015"/>
    </source>
</evidence>
<evidence type="ECO:0000313" key="13">
    <source>
        <dbReference type="EMBL" id="UGS41067.1"/>
    </source>
</evidence>
<dbReference type="RefSeq" id="WP_231827750.1">
    <property type="nucleotide sequence ID" value="NZ_CP087880.1"/>
</dbReference>
<protein>
    <recommendedName>
        <fullName evidence="12">TonB C-terminal domain-containing protein</fullName>
    </recommendedName>
</protein>
<comment type="similarity">
    <text evidence="2">Belongs to the TonB family.</text>
</comment>
<dbReference type="NCBIfam" id="TIGR01352">
    <property type="entry name" value="tonB_Cterm"/>
    <property type="match status" value="1"/>
</dbReference>
<keyword evidence="4" id="KW-1003">Cell membrane</keyword>
<sequence>MLLVNAVFPMKNLYNRTLIALVVSTVIHGLLLSLFLIRHLPTMTQSHSEGEKTVISIQMFLANVPAEEVSETDSAEMVTPRLINNNALIKEEYIPPSPRKEVIKPKQKPKPRKARRKKVEKKQKSQVDRTQGKPTQASDPVNALEGARSPSPMAGSSSGAPVSKSSYLSRLLTSIESHKQYPPNTREAEGRSIVSFRIGDNGEIYAVSLHKSSGYSLLDAAAISAVSQGSLHLPPPADVPRSMNVSIIFTVHP</sequence>
<accession>A0ABY3S319</accession>
<feature type="compositionally biased region" description="Basic and acidic residues" evidence="10">
    <location>
        <begin position="95"/>
        <end position="104"/>
    </location>
</feature>
<evidence type="ECO:0000256" key="1">
    <source>
        <dbReference type="ARBA" id="ARBA00004383"/>
    </source>
</evidence>
<dbReference type="Pfam" id="PF03544">
    <property type="entry name" value="TonB_C"/>
    <property type="match status" value="1"/>
</dbReference>
<evidence type="ECO:0000256" key="6">
    <source>
        <dbReference type="ARBA" id="ARBA00022692"/>
    </source>
</evidence>
<keyword evidence="7" id="KW-0653">Protein transport</keyword>
<evidence type="ECO:0000256" key="8">
    <source>
        <dbReference type="ARBA" id="ARBA00022989"/>
    </source>
</evidence>
<keyword evidence="9 11" id="KW-0472">Membrane</keyword>
<feature type="domain" description="TonB C-terminal" evidence="12">
    <location>
        <begin position="166"/>
        <end position="253"/>
    </location>
</feature>
<dbReference type="InterPro" id="IPR006260">
    <property type="entry name" value="TonB/TolA_C"/>
</dbReference>
<keyword evidence="6 11" id="KW-0812">Transmembrane</keyword>
<dbReference type="Proteomes" id="UP001199659">
    <property type="component" value="Chromosome"/>
</dbReference>
<keyword evidence="5" id="KW-0997">Cell inner membrane</keyword>
<evidence type="ECO:0000256" key="11">
    <source>
        <dbReference type="SAM" id="Phobius"/>
    </source>
</evidence>
<evidence type="ECO:0000313" key="14">
    <source>
        <dbReference type="Proteomes" id="UP001199659"/>
    </source>
</evidence>
<reference evidence="13 14" key="1">
    <citation type="journal article" date="2022" name="Int. J. Syst. Evol. Microbiol.">
        <title>Pseudocitrobacter corydidari sp. nov., isolated from the Asian emerald cockroach Corydidarum magnifica.</title>
        <authorList>
            <person name="Guzman J."/>
            <person name="Poehlein A."/>
            <person name="Glaeser S.P."/>
            <person name="Schwengers O."/>
            <person name="Blom J."/>
            <person name="Hollensteiner J."/>
            <person name="Kampfer P."/>
            <person name="Vilcinskas A."/>
        </authorList>
    </citation>
    <scope>NUCLEOTIDE SEQUENCE [LARGE SCALE GENOMIC DNA]</scope>
    <source>
        <strain evidence="13">G163CM</strain>
    </source>
</reference>
<evidence type="ECO:0000256" key="10">
    <source>
        <dbReference type="SAM" id="MobiDB-lite"/>
    </source>
</evidence>
<evidence type="ECO:0000256" key="9">
    <source>
        <dbReference type="ARBA" id="ARBA00023136"/>
    </source>
</evidence>
<dbReference type="PANTHER" id="PTHR33446:SF2">
    <property type="entry name" value="PROTEIN TONB"/>
    <property type="match status" value="1"/>
</dbReference>
<dbReference type="PROSITE" id="PS52015">
    <property type="entry name" value="TONB_CTD"/>
    <property type="match status" value="1"/>
</dbReference>
<evidence type="ECO:0000256" key="2">
    <source>
        <dbReference type="ARBA" id="ARBA00006555"/>
    </source>
</evidence>
<keyword evidence="14" id="KW-1185">Reference proteome</keyword>
<evidence type="ECO:0000256" key="3">
    <source>
        <dbReference type="ARBA" id="ARBA00022448"/>
    </source>
</evidence>
<name>A0ABY3S319_9ENTR</name>